<sequence length="309" mass="34080">MPTPTVNISQVLESQVSGIASNFLNEGLKALPDIGVALLSIAGLFVVSYWTARAFGWKVKLPKRPPSQAGIFGNPKKVHLEKDSGNIWTFISRFGQIKPFSFGRKSRYIPGSDTGLASGFGSTFDLDDDHDIFTSHFDDDYSDLDAEDGQNGFYADPSYNAPYTSDSGPDSRPGLQSGALAGDLEFFNKASDFFYYYSQDLADSYNYDEFNATKARARLYEDEQTYHDAYDNHAATTAANWAYLFPHLGSIDGLATAPNLSMAESSELLRHAARLNSLKQQSLPDLLPDITSDDLADMDIDYDMGAYDH</sequence>
<evidence type="ECO:0000256" key="1">
    <source>
        <dbReference type="SAM" id="MobiDB-lite"/>
    </source>
</evidence>
<reference evidence="3 4" key="1">
    <citation type="submission" date="2017-03" db="EMBL/GenBank/DDBJ databases">
        <title>Draft genime sequence of the acidophilic sulfur-oxidizing bacterium Acidithiobacillus sp. SH, isolated from seawater.</title>
        <authorList>
            <person name="Sharmin S."/>
            <person name="Tokuhisa M."/>
            <person name="Kanao T."/>
            <person name="Kamimura K."/>
        </authorList>
    </citation>
    <scope>NUCLEOTIDE SEQUENCE [LARGE SCALE GENOMIC DNA]</scope>
    <source>
        <strain evidence="3 4">SH</strain>
    </source>
</reference>
<feature type="transmembrane region" description="Helical" evidence="2">
    <location>
        <begin position="34"/>
        <end position="55"/>
    </location>
</feature>
<evidence type="ECO:0000313" key="4">
    <source>
        <dbReference type="Proteomes" id="UP000234329"/>
    </source>
</evidence>
<feature type="region of interest" description="Disordered" evidence="1">
    <location>
        <begin position="155"/>
        <end position="175"/>
    </location>
</feature>
<gene>
    <name evidence="3" type="ORF">B1757_12410</name>
</gene>
<keyword evidence="2" id="KW-0812">Transmembrane</keyword>
<dbReference type="AlphaFoldDB" id="A0A2I1DJP4"/>
<dbReference type="EMBL" id="MXAV01000044">
    <property type="protein sequence ID" value="PKY10075.1"/>
    <property type="molecule type" value="Genomic_DNA"/>
</dbReference>
<keyword evidence="2" id="KW-0472">Membrane</keyword>
<name>A0A2I1DJP4_9PROT</name>
<comment type="caution">
    <text evidence="3">The sequence shown here is derived from an EMBL/GenBank/DDBJ whole genome shotgun (WGS) entry which is preliminary data.</text>
</comment>
<dbReference type="RefSeq" id="WP_101538602.1">
    <property type="nucleotide sequence ID" value="NZ_MXAV01000044.1"/>
</dbReference>
<proteinExistence type="predicted"/>
<evidence type="ECO:0000313" key="3">
    <source>
        <dbReference type="EMBL" id="PKY10075.1"/>
    </source>
</evidence>
<dbReference type="Proteomes" id="UP000234329">
    <property type="component" value="Unassembled WGS sequence"/>
</dbReference>
<dbReference type="InParanoid" id="A0A2I1DJP4"/>
<keyword evidence="2" id="KW-1133">Transmembrane helix</keyword>
<accession>A0A2I1DJP4</accession>
<evidence type="ECO:0000256" key="2">
    <source>
        <dbReference type="SAM" id="Phobius"/>
    </source>
</evidence>
<protein>
    <submittedName>
        <fullName evidence="3">Uncharacterized protein</fullName>
    </submittedName>
</protein>
<keyword evidence="4" id="KW-1185">Reference proteome</keyword>
<organism evidence="3 4">
    <name type="scientific">Acidithiobacillus marinus</name>
    <dbReference type="NCBI Taxonomy" id="187490"/>
    <lineage>
        <taxon>Bacteria</taxon>
        <taxon>Pseudomonadati</taxon>
        <taxon>Pseudomonadota</taxon>
        <taxon>Acidithiobacillia</taxon>
        <taxon>Acidithiobacillales</taxon>
        <taxon>Acidithiobacillaceae</taxon>
        <taxon>Acidithiobacillus</taxon>
    </lineage>
</organism>